<keyword evidence="3" id="KW-0238">DNA-binding</keyword>
<dbReference type="SMART" id="SM00422">
    <property type="entry name" value="HTH_MERR"/>
    <property type="match status" value="1"/>
</dbReference>
<dbReference type="PRINTS" id="PR00040">
    <property type="entry name" value="HTHMERR"/>
</dbReference>
<keyword evidence="4" id="KW-0804">Transcription</keyword>
<dbReference type="InterPro" id="IPR000551">
    <property type="entry name" value="MerR-type_HTH_dom"/>
</dbReference>
<evidence type="ECO:0000313" key="7">
    <source>
        <dbReference type="Proteomes" id="UP000277577"/>
    </source>
</evidence>
<reference evidence="6 7" key="1">
    <citation type="submission" date="2018-12" db="EMBL/GenBank/DDBJ databases">
        <authorList>
            <consortium name="Pathogen Informatics"/>
        </authorList>
    </citation>
    <scope>NUCLEOTIDE SEQUENCE [LARGE SCALE GENOMIC DNA]</scope>
    <source>
        <strain evidence="6 7">NCTC11976</strain>
    </source>
</reference>
<dbReference type="PANTHER" id="PTHR30204:SF69">
    <property type="entry name" value="MERR-FAMILY TRANSCRIPTIONAL REGULATOR"/>
    <property type="match status" value="1"/>
</dbReference>
<evidence type="ECO:0000256" key="3">
    <source>
        <dbReference type="ARBA" id="ARBA00023125"/>
    </source>
</evidence>
<name>A0ABY6T4E5_9GAMM</name>
<gene>
    <name evidence="6" type="primary">mta</name>
    <name evidence="6" type="ORF">NCTC11976_01237</name>
</gene>
<feature type="domain" description="HTH merR-type" evidence="5">
    <location>
        <begin position="1"/>
        <end position="72"/>
    </location>
</feature>
<protein>
    <submittedName>
        <fullName evidence="6">Transcription regulators (MerR Family)</fullName>
    </submittedName>
</protein>
<organism evidence="6 7">
    <name type="scientific">Legionella cherrii</name>
    <dbReference type="NCBI Taxonomy" id="28084"/>
    <lineage>
        <taxon>Bacteria</taxon>
        <taxon>Pseudomonadati</taxon>
        <taxon>Pseudomonadota</taxon>
        <taxon>Gammaproteobacteria</taxon>
        <taxon>Legionellales</taxon>
        <taxon>Legionellaceae</taxon>
        <taxon>Legionella</taxon>
    </lineage>
</organism>
<evidence type="ECO:0000256" key="2">
    <source>
        <dbReference type="ARBA" id="ARBA00023015"/>
    </source>
</evidence>
<dbReference type="Proteomes" id="UP000277577">
    <property type="component" value="Chromosome"/>
</dbReference>
<dbReference type="PANTHER" id="PTHR30204">
    <property type="entry name" value="REDOX-CYCLING DRUG-SENSING TRANSCRIPTIONAL ACTIVATOR SOXR"/>
    <property type="match status" value="1"/>
</dbReference>
<dbReference type="PROSITE" id="PS50937">
    <property type="entry name" value="HTH_MERR_2"/>
    <property type="match status" value="1"/>
</dbReference>
<keyword evidence="1" id="KW-0678">Repressor</keyword>
<sequence length="315" mass="36311">MTQWFVKDISKLTGVSVQTLHHYDRTGLLKPSLRRANGYRVYSEKDLLRLQQIIALKFFGFELSQIKTLLNEEQSVLKHFNSQAQVLEQKAAALLEGAKTLRSIIDSVDNHQSIPWETIIQLIEVYRMTAHLEHDWVKEIFTPDELKQYVAFEQEMKANVTPEQQAAFENNWNQLVDEVSNHLKHDPNSKIGVELGKKLMDWVNGVYGTKYAHLRTKKFEKGFGEGKGLDEVGLTPEIVSWMDKAMDAYWRERIYGILQQVGKTSSSTLLTLWNDVLVDMYGDETSRQTGIYDLLFKDDKVSTEAKAWLKSIINP</sequence>
<evidence type="ECO:0000259" key="5">
    <source>
        <dbReference type="PROSITE" id="PS50937"/>
    </source>
</evidence>
<accession>A0ABY6T4E5</accession>
<dbReference type="SUPFAM" id="SSF46955">
    <property type="entry name" value="Putative DNA-binding domain"/>
    <property type="match status" value="1"/>
</dbReference>
<dbReference type="CDD" id="cd01106">
    <property type="entry name" value="HTH_TipAL-Mta"/>
    <property type="match status" value="1"/>
</dbReference>
<dbReference type="InterPro" id="IPR009061">
    <property type="entry name" value="DNA-bd_dom_put_sf"/>
</dbReference>
<dbReference type="RefSeq" id="WP_028381267.1">
    <property type="nucleotide sequence ID" value="NZ_CAAAIT010000004.1"/>
</dbReference>
<evidence type="ECO:0000313" key="6">
    <source>
        <dbReference type="EMBL" id="VEB35204.1"/>
    </source>
</evidence>
<dbReference type="InterPro" id="IPR047057">
    <property type="entry name" value="MerR_fam"/>
</dbReference>
<keyword evidence="7" id="KW-1185">Reference proteome</keyword>
<dbReference type="Gene3D" id="1.10.1660.10">
    <property type="match status" value="1"/>
</dbReference>
<evidence type="ECO:0000256" key="1">
    <source>
        <dbReference type="ARBA" id="ARBA00022491"/>
    </source>
</evidence>
<dbReference type="EMBL" id="LR134173">
    <property type="protein sequence ID" value="VEB35204.1"/>
    <property type="molecule type" value="Genomic_DNA"/>
</dbReference>
<dbReference type="Pfam" id="PF13411">
    <property type="entry name" value="MerR_1"/>
    <property type="match status" value="1"/>
</dbReference>
<evidence type="ECO:0000256" key="4">
    <source>
        <dbReference type="ARBA" id="ARBA00023163"/>
    </source>
</evidence>
<keyword evidence="2" id="KW-0805">Transcription regulation</keyword>
<proteinExistence type="predicted"/>